<dbReference type="GO" id="GO:0003677">
    <property type="term" value="F:DNA binding"/>
    <property type="evidence" value="ECO:0007669"/>
    <property type="project" value="UniProtKB-KW"/>
</dbReference>
<name>D3PXJ1_STANL</name>
<evidence type="ECO:0000313" key="5">
    <source>
        <dbReference type="EMBL" id="ADD43321.1"/>
    </source>
</evidence>
<accession>D3PXJ1</accession>
<dbReference type="InterPro" id="IPR036390">
    <property type="entry name" value="WH_DNA-bd_sf"/>
</dbReference>
<evidence type="ECO:0000313" key="6">
    <source>
        <dbReference type="Proteomes" id="UP000000844"/>
    </source>
</evidence>
<dbReference type="PANTHER" id="PTHR38465:SF2">
    <property type="entry name" value="HTH-TYPE TRANSCRIPTIONAL REGULATOR MMPR5"/>
    <property type="match status" value="1"/>
</dbReference>
<dbReference type="HOGENOM" id="CLU_120349_2_1_11"/>
<dbReference type="eggNOG" id="COG1510">
    <property type="taxonomic scope" value="Bacteria"/>
</dbReference>
<dbReference type="SUPFAM" id="SSF46785">
    <property type="entry name" value="Winged helix' DNA-binding domain"/>
    <property type="match status" value="1"/>
</dbReference>
<dbReference type="Gene3D" id="1.10.10.10">
    <property type="entry name" value="Winged helix-like DNA-binding domain superfamily/Winged helix DNA-binding domain"/>
    <property type="match status" value="1"/>
</dbReference>
<dbReference type="AlphaFoldDB" id="D3PXJ1"/>
<dbReference type="PANTHER" id="PTHR38465">
    <property type="entry name" value="HTH-TYPE TRANSCRIPTIONAL REGULATOR MJ1563-RELATED"/>
    <property type="match status" value="1"/>
</dbReference>
<dbReference type="GO" id="GO:0003700">
    <property type="term" value="F:DNA-binding transcription factor activity"/>
    <property type="evidence" value="ECO:0007669"/>
    <property type="project" value="InterPro"/>
</dbReference>
<dbReference type="STRING" id="446470.Snas_3663"/>
<feature type="domain" description="HTH marR-type" evidence="4">
    <location>
        <begin position="25"/>
        <end position="83"/>
    </location>
</feature>
<organism evidence="5 6">
    <name type="scientific">Stackebrandtia nassauensis (strain DSM 44728 / CIP 108903 / NRRL B-16338 / NBRC 102104 / LLR-40K-21)</name>
    <dbReference type="NCBI Taxonomy" id="446470"/>
    <lineage>
        <taxon>Bacteria</taxon>
        <taxon>Bacillati</taxon>
        <taxon>Actinomycetota</taxon>
        <taxon>Actinomycetes</taxon>
        <taxon>Glycomycetales</taxon>
        <taxon>Glycomycetaceae</taxon>
        <taxon>Stackebrandtia</taxon>
    </lineage>
</organism>
<keyword evidence="2" id="KW-0238">DNA-binding</keyword>
<protein>
    <recommendedName>
        <fullName evidence="4">HTH marR-type domain-containing protein</fullName>
    </recommendedName>
</protein>
<dbReference type="InterPro" id="IPR000835">
    <property type="entry name" value="HTH_MarR-typ"/>
</dbReference>
<evidence type="ECO:0000256" key="3">
    <source>
        <dbReference type="ARBA" id="ARBA00023163"/>
    </source>
</evidence>
<keyword evidence="1" id="KW-0805">Transcription regulation</keyword>
<dbReference type="EMBL" id="CP001778">
    <property type="protein sequence ID" value="ADD43321.1"/>
    <property type="molecule type" value="Genomic_DNA"/>
</dbReference>
<dbReference type="Gene3D" id="1.10.287.160">
    <property type="entry name" value="HR1 repeat"/>
    <property type="match status" value="1"/>
</dbReference>
<keyword evidence="6" id="KW-1185">Reference proteome</keyword>
<dbReference type="InterPro" id="IPR036388">
    <property type="entry name" value="WH-like_DNA-bd_sf"/>
</dbReference>
<gene>
    <name evidence="5" type="ordered locus">Snas_3663</name>
</gene>
<keyword evidence="3" id="KW-0804">Transcription</keyword>
<sequence length="152" mass="17169">MNDHIEHERLMEWVERLTAFLARDGVSPIAARCLGWLMVCDPPEQSAQQIGDAINASRGSMTTNLRLLTAMGFVTHRTRPGDRTTYYRVDDNAWDTVVRRQIASLTAFQDLAQNGLDILGPGTQRAARIKEAHDTFAWMSEVFNNAPPRRQT</sequence>
<dbReference type="KEGG" id="sna:Snas_3663"/>
<reference evidence="5 6" key="1">
    <citation type="journal article" date="2009" name="Stand. Genomic Sci.">
        <title>Complete genome sequence of Stackebrandtia nassauensis type strain (LLR-40K-21).</title>
        <authorList>
            <person name="Munk C."/>
            <person name="Lapidus A."/>
            <person name="Copeland A."/>
            <person name="Jando M."/>
            <person name="Mayilraj S."/>
            <person name="Glavina Del Rio T."/>
            <person name="Nolan M."/>
            <person name="Chen F."/>
            <person name="Lucas S."/>
            <person name="Tice H."/>
            <person name="Cheng J.F."/>
            <person name="Han C."/>
            <person name="Detter J.C."/>
            <person name="Bruce D."/>
            <person name="Goodwin L."/>
            <person name="Chain P."/>
            <person name="Pitluck S."/>
            <person name="Goker M."/>
            <person name="Ovchinikova G."/>
            <person name="Pati A."/>
            <person name="Ivanova N."/>
            <person name="Mavromatis K."/>
            <person name="Chen A."/>
            <person name="Palaniappan K."/>
            <person name="Land M."/>
            <person name="Hauser L."/>
            <person name="Chang Y.J."/>
            <person name="Jeffries C.D."/>
            <person name="Bristow J."/>
            <person name="Eisen J.A."/>
            <person name="Markowitz V."/>
            <person name="Hugenholtz P."/>
            <person name="Kyrpides N.C."/>
            <person name="Klenk H.P."/>
        </authorList>
    </citation>
    <scope>NUCLEOTIDE SEQUENCE [LARGE SCALE GENOMIC DNA]</scope>
    <source>
        <strain evidence="6">DSM 44728 / CIP 108903 / NRRL B-16338 / NBRC 102104 / LLR-40K-21</strain>
    </source>
</reference>
<evidence type="ECO:0000256" key="1">
    <source>
        <dbReference type="ARBA" id="ARBA00023015"/>
    </source>
</evidence>
<dbReference type="Proteomes" id="UP000000844">
    <property type="component" value="Chromosome"/>
</dbReference>
<dbReference type="RefSeq" id="WP_013018892.1">
    <property type="nucleotide sequence ID" value="NC_013947.1"/>
</dbReference>
<dbReference type="InterPro" id="IPR052362">
    <property type="entry name" value="HTH-GbsR_regulator"/>
</dbReference>
<evidence type="ECO:0000259" key="4">
    <source>
        <dbReference type="Pfam" id="PF12802"/>
    </source>
</evidence>
<dbReference type="Pfam" id="PF12802">
    <property type="entry name" value="MarR_2"/>
    <property type="match status" value="1"/>
</dbReference>
<evidence type="ECO:0000256" key="2">
    <source>
        <dbReference type="ARBA" id="ARBA00023125"/>
    </source>
</evidence>
<proteinExistence type="predicted"/>